<keyword evidence="3 6" id="KW-1133">Transmembrane helix</keyword>
<evidence type="ECO:0000256" key="2">
    <source>
        <dbReference type="ARBA" id="ARBA00022692"/>
    </source>
</evidence>
<sequence length="430" mass="46144">MSDSSESLTATLLGALQGSISVLLTALAGYLTARFGLLDRNSIKKISNVSSLLFLPCLIVVEMGPQLTVKDISKLWIMPVWGAFSSLVAHLAGWAGMAALKLPAWTVVASGRANANALPLLLLQSLESTGVLKSLSGEGESPSETLDRAKSIVLLNSIVQQMVTFCLGPVLFKIDKDRKSAGQDDDPEGLRPGRGPSVYPTVQDREHVGLLHDYDGDYGGDDYTEPLHQLENVPNMDIHSRLPPGLSHAIKVASKPVKKIASFFNPPLIGGIVALILGITPPLHEAFLSKDGIFYNTITEAVSNLGDLFVVLQMYVLGAQLAIVKSANPGAKPTLFVLFIRYIMMPAASLAFVLFTAGRGWYTNDPLVWFLLILVPCGPSAMLLMNLAELMNIDQGPVAGMLTVSYLISPLIAIVCTLGLQVVDKVQQRS</sequence>
<evidence type="ECO:0000256" key="5">
    <source>
        <dbReference type="SAM" id="MobiDB-lite"/>
    </source>
</evidence>
<accession>A0A5C3MKY0</accession>
<dbReference type="STRING" id="5364.A0A5C3MKY0"/>
<feature type="transmembrane region" description="Helical" evidence="6">
    <location>
        <begin position="12"/>
        <end position="33"/>
    </location>
</feature>
<keyword evidence="2 6" id="KW-0812">Transmembrane</keyword>
<feature type="transmembrane region" description="Helical" evidence="6">
    <location>
        <begin position="45"/>
        <end position="64"/>
    </location>
</feature>
<feature type="transmembrane region" description="Helical" evidence="6">
    <location>
        <begin position="76"/>
        <end position="100"/>
    </location>
</feature>
<protein>
    <recommendedName>
        <fullName evidence="9">Auxin efflux carrier</fullName>
    </recommendedName>
</protein>
<dbReference type="GO" id="GO:0005783">
    <property type="term" value="C:endoplasmic reticulum"/>
    <property type="evidence" value="ECO:0007669"/>
    <property type="project" value="TreeGrafter"/>
</dbReference>
<evidence type="ECO:0008006" key="9">
    <source>
        <dbReference type="Google" id="ProtNLM"/>
    </source>
</evidence>
<dbReference type="PANTHER" id="PTHR31794">
    <property type="entry name" value="AUXIN EFFLUX TRANSPORTER FAMILY PROTEIN (EUROFUNG)"/>
    <property type="match status" value="1"/>
</dbReference>
<dbReference type="OrthoDB" id="191139at2759"/>
<feature type="transmembrane region" description="Helical" evidence="6">
    <location>
        <begin position="335"/>
        <end position="355"/>
    </location>
</feature>
<feature type="transmembrane region" description="Helical" evidence="6">
    <location>
        <begin position="260"/>
        <end position="281"/>
    </location>
</feature>
<feature type="region of interest" description="Disordered" evidence="5">
    <location>
        <begin position="178"/>
        <end position="201"/>
    </location>
</feature>
<feature type="transmembrane region" description="Helical" evidence="6">
    <location>
        <begin position="399"/>
        <end position="423"/>
    </location>
</feature>
<dbReference type="PANTHER" id="PTHR31794:SF4">
    <property type="entry name" value="AUXIN EFFLUX TRANSPORTER FAMILY PROTEIN (EUROFUNG)"/>
    <property type="match status" value="1"/>
</dbReference>
<evidence type="ECO:0000313" key="7">
    <source>
        <dbReference type="EMBL" id="TFK46069.1"/>
    </source>
</evidence>
<dbReference type="EMBL" id="ML213533">
    <property type="protein sequence ID" value="TFK46069.1"/>
    <property type="molecule type" value="Genomic_DNA"/>
</dbReference>
<gene>
    <name evidence="7" type="ORF">OE88DRAFT_1668210</name>
</gene>
<evidence type="ECO:0000256" key="3">
    <source>
        <dbReference type="ARBA" id="ARBA00022989"/>
    </source>
</evidence>
<dbReference type="GO" id="GO:0016020">
    <property type="term" value="C:membrane"/>
    <property type="evidence" value="ECO:0007669"/>
    <property type="project" value="UniProtKB-SubCell"/>
</dbReference>
<organism evidence="7 8">
    <name type="scientific">Heliocybe sulcata</name>
    <dbReference type="NCBI Taxonomy" id="5364"/>
    <lineage>
        <taxon>Eukaryota</taxon>
        <taxon>Fungi</taxon>
        <taxon>Dikarya</taxon>
        <taxon>Basidiomycota</taxon>
        <taxon>Agaricomycotina</taxon>
        <taxon>Agaricomycetes</taxon>
        <taxon>Gloeophyllales</taxon>
        <taxon>Gloeophyllaceae</taxon>
        <taxon>Heliocybe</taxon>
    </lineage>
</organism>
<keyword evidence="8" id="KW-1185">Reference proteome</keyword>
<feature type="transmembrane region" description="Helical" evidence="6">
    <location>
        <begin position="367"/>
        <end position="387"/>
    </location>
</feature>
<comment type="subcellular location">
    <subcellularLocation>
        <location evidence="1">Membrane</location>
        <topology evidence="1">Multi-pass membrane protein</topology>
    </subcellularLocation>
</comment>
<dbReference type="Pfam" id="PF03547">
    <property type="entry name" value="Mem_trans"/>
    <property type="match status" value="1"/>
</dbReference>
<reference evidence="7 8" key="1">
    <citation type="journal article" date="2019" name="Nat. Ecol. Evol.">
        <title>Megaphylogeny resolves global patterns of mushroom evolution.</title>
        <authorList>
            <person name="Varga T."/>
            <person name="Krizsan K."/>
            <person name="Foldi C."/>
            <person name="Dima B."/>
            <person name="Sanchez-Garcia M."/>
            <person name="Sanchez-Ramirez S."/>
            <person name="Szollosi G.J."/>
            <person name="Szarkandi J.G."/>
            <person name="Papp V."/>
            <person name="Albert L."/>
            <person name="Andreopoulos W."/>
            <person name="Angelini C."/>
            <person name="Antonin V."/>
            <person name="Barry K.W."/>
            <person name="Bougher N.L."/>
            <person name="Buchanan P."/>
            <person name="Buyck B."/>
            <person name="Bense V."/>
            <person name="Catcheside P."/>
            <person name="Chovatia M."/>
            <person name="Cooper J."/>
            <person name="Damon W."/>
            <person name="Desjardin D."/>
            <person name="Finy P."/>
            <person name="Geml J."/>
            <person name="Haridas S."/>
            <person name="Hughes K."/>
            <person name="Justo A."/>
            <person name="Karasinski D."/>
            <person name="Kautmanova I."/>
            <person name="Kiss B."/>
            <person name="Kocsube S."/>
            <person name="Kotiranta H."/>
            <person name="LaButti K.M."/>
            <person name="Lechner B.E."/>
            <person name="Liimatainen K."/>
            <person name="Lipzen A."/>
            <person name="Lukacs Z."/>
            <person name="Mihaltcheva S."/>
            <person name="Morgado L.N."/>
            <person name="Niskanen T."/>
            <person name="Noordeloos M.E."/>
            <person name="Ohm R.A."/>
            <person name="Ortiz-Santana B."/>
            <person name="Ovrebo C."/>
            <person name="Racz N."/>
            <person name="Riley R."/>
            <person name="Savchenko A."/>
            <person name="Shiryaev A."/>
            <person name="Soop K."/>
            <person name="Spirin V."/>
            <person name="Szebenyi C."/>
            <person name="Tomsovsky M."/>
            <person name="Tulloss R.E."/>
            <person name="Uehling J."/>
            <person name="Grigoriev I.V."/>
            <person name="Vagvolgyi C."/>
            <person name="Papp T."/>
            <person name="Martin F.M."/>
            <person name="Miettinen O."/>
            <person name="Hibbett D.S."/>
            <person name="Nagy L.G."/>
        </authorList>
    </citation>
    <scope>NUCLEOTIDE SEQUENCE [LARGE SCALE GENOMIC DNA]</scope>
    <source>
        <strain evidence="7 8">OMC1185</strain>
    </source>
</reference>
<dbReference type="GO" id="GO:0055085">
    <property type="term" value="P:transmembrane transport"/>
    <property type="evidence" value="ECO:0007669"/>
    <property type="project" value="InterPro"/>
</dbReference>
<evidence type="ECO:0000313" key="8">
    <source>
        <dbReference type="Proteomes" id="UP000305948"/>
    </source>
</evidence>
<evidence type="ECO:0000256" key="4">
    <source>
        <dbReference type="ARBA" id="ARBA00023136"/>
    </source>
</evidence>
<name>A0A5C3MKY0_9AGAM</name>
<dbReference type="InterPro" id="IPR004776">
    <property type="entry name" value="Mem_transp_PIN-like"/>
</dbReference>
<evidence type="ECO:0000256" key="6">
    <source>
        <dbReference type="SAM" id="Phobius"/>
    </source>
</evidence>
<evidence type="ECO:0000256" key="1">
    <source>
        <dbReference type="ARBA" id="ARBA00004141"/>
    </source>
</evidence>
<dbReference type="Proteomes" id="UP000305948">
    <property type="component" value="Unassembled WGS sequence"/>
</dbReference>
<dbReference type="AlphaFoldDB" id="A0A5C3MKY0"/>
<proteinExistence type="predicted"/>
<keyword evidence="4 6" id="KW-0472">Membrane</keyword>